<gene>
    <name evidence="17" type="ORF">MNBD_GAMMA03-271</name>
</gene>
<evidence type="ECO:0000256" key="10">
    <source>
        <dbReference type="ARBA" id="ARBA00023114"/>
    </source>
</evidence>
<dbReference type="InterPro" id="IPR003715">
    <property type="entry name" value="Poly_export_N"/>
</dbReference>
<evidence type="ECO:0000256" key="14">
    <source>
        <dbReference type="ARBA" id="ARBA00023288"/>
    </source>
</evidence>
<evidence type="ECO:0000256" key="8">
    <source>
        <dbReference type="ARBA" id="ARBA00023047"/>
    </source>
</evidence>
<reference evidence="17" key="1">
    <citation type="submission" date="2018-06" db="EMBL/GenBank/DDBJ databases">
        <authorList>
            <person name="Zhirakovskaya E."/>
        </authorList>
    </citation>
    <scope>NUCLEOTIDE SEQUENCE</scope>
</reference>
<dbReference type="Gene3D" id="3.10.560.10">
    <property type="entry name" value="Outer membrane lipoprotein wza domain like"/>
    <property type="match status" value="1"/>
</dbReference>
<evidence type="ECO:0000256" key="13">
    <source>
        <dbReference type="ARBA" id="ARBA00023237"/>
    </source>
</evidence>
<dbReference type="GO" id="GO:0015159">
    <property type="term" value="F:polysaccharide transmembrane transporter activity"/>
    <property type="evidence" value="ECO:0007669"/>
    <property type="project" value="InterPro"/>
</dbReference>
<dbReference type="AlphaFoldDB" id="A0A3B0WFY3"/>
<dbReference type="InterPro" id="IPR054765">
    <property type="entry name" value="SLBB_dom"/>
</dbReference>
<keyword evidence="8" id="KW-0625">Polysaccharide transport</keyword>
<keyword evidence="10" id="KW-0626">Porin</keyword>
<sequence>MNGLFRIIKFNSTMLISLFFIISVQSCANHSPKNVTFSEKKTSPLKLYDQIKNTYTIVPRDRIEILTPVKKKNESVLALNNSLAFELIDNELYSRQEIEVNPYGEIYLPLIGKIKISSLTVTEANKLLLDSYKKIYKKPRVFLKVTKYTGYDQKNKVAIMGEVIHPGIYFFQHNTSILKTLSMAGGHKNTAELKSIIVIKNGHTKTPQYIKINFQDILNGFAMKKNIQLSAGDIVYVPKSYIAKIDNFVDLFMARIRPAAQTYLDFYYAINARATTPILSP</sequence>
<feature type="domain" description="Polysaccharide export protein N-terminal" evidence="15">
    <location>
        <begin position="52"/>
        <end position="145"/>
    </location>
</feature>
<dbReference type="Pfam" id="PF02563">
    <property type="entry name" value="Poly_export"/>
    <property type="match status" value="1"/>
</dbReference>
<evidence type="ECO:0000256" key="4">
    <source>
        <dbReference type="ARBA" id="ARBA00022452"/>
    </source>
</evidence>
<dbReference type="PANTHER" id="PTHR33619:SF3">
    <property type="entry name" value="POLYSACCHARIDE EXPORT PROTEIN GFCE-RELATED"/>
    <property type="match status" value="1"/>
</dbReference>
<evidence type="ECO:0000256" key="7">
    <source>
        <dbReference type="ARBA" id="ARBA00022729"/>
    </source>
</evidence>
<proteinExistence type="inferred from homology"/>
<dbReference type="GO" id="GO:0015288">
    <property type="term" value="F:porin activity"/>
    <property type="evidence" value="ECO:0007669"/>
    <property type="project" value="UniProtKB-KW"/>
</dbReference>
<keyword evidence="6" id="KW-0812">Transmembrane</keyword>
<evidence type="ECO:0000256" key="5">
    <source>
        <dbReference type="ARBA" id="ARBA00022597"/>
    </source>
</evidence>
<evidence type="ECO:0000259" key="16">
    <source>
        <dbReference type="Pfam" id="PF22461"/>
    </source>
</evidence>
<organism evidence="17">
    <name type="scientific">hydrothermal vent metagenome</name>
    <dbReference type="NCBI Taxonomy" id="652676"/>
    <lineage>
        <taxon>unclassified sequences</taxon>
        <taxon>metagenomes</taxon>
        <taxon>ecological metagenomes</taxon>
    </lineage>
</organism>
<comment type="similarity">
    <text evidence="2">Belongs to the BexD/CtrA/VexA family.</text>
</comment>
<keyword evidence="14" id="KW-0449">Lipoprotein</keyword>
<name>A0A3B0WFY3_9ZZZZ</name>
<keyword evidence="13" id="KW-0998">Cell outer membrane</keyword>
<keyword evidence="7" id="KW-0732">Signal</keyword>
<evidence type="ECO:0000256" key="9">
    <source>
        <dbReference type="ARBA" id="ARBA00023065"/>
    </source>
</evidence>
<dbReference type="GO" id="GO:0009279">
    <property type="term" value="C:cell outer membrane"/>
    <property type="evidence" value="ECO:0007669"/>
    <property type="project" value="UniProtKB-SubCell"/>
</dbReference>
<evidence type="ECO:0000259" key="15">
    <source>
        <dbReference type="Pfam" id="PF02563"/>
    </source>
</evidence>
<feature type="domain" description="SLBB" evidence="16">
    <location>
        <begin position="156"/>
        <end position="237"/>
    </location>
</feature>
<dbReference type="EMBL" id="UOFC01000294">
    <property type="protein sequence ID" value="VAW49607.1"/>
    <property type="molecule type" value="Genomic_DNA"/>
</dbReference>
<keyword evidence="5" id="KW-0762">Sugar transport</keyword>
<dbReference type="GO" id="GO:0006811">
    <property type="term" value="P:monoatomic ion transport"/>
    <property type="evidence" value="ECO:0007669"/>
    <property type="project" value="UniProtKB-KW"/>
</dbReference>
<dbReference type="PROSITE" id="PS51257">
    <property type="entry name" value="PROKAR_LIPOPROTEIN"/>
    <property type="match status" value="1"/>
</dbReference>
<keyword evidence="3" id="KW-0813">Transport</keyword>
<evidence type="ECO:0000313" key="17">
    <source>
        <dbReference type="EMBL" id="VAW49607.1"/>
    </source>
</evidence>
<dbReference type="PANTHER" id="PTHR33619">
    <property type="entry name" value="POLYSACCHARIDE EXPORT PROTEIN GFCE-RELATED"/>
    <property type="match status" value="1"/>
</dbReference>
<evidence type="ECO:0000256" key="11">
    <source>
        <dbReference type="ARBA" id="ARBA00023136"/>
    </source>
</evidence>
<keyword evidence="11" id="KW-0472">Membrane</keyword>
<evidence type="ECO:0000256" key="2">
    <source>
        <dbReference type="ARBA" id="ARBA00009450"/>
    </source>
</evidence>
<protein>
    <submittedName>
        <fullName evidence="17">Uncharacterized protein</fullName>
    </submittedName>
</protein>
<dbReference type="Gene3D" id="3.30.1950.10">
    <property type="entry name" value="wza like domain"/>
    <property type="match status" value="1"/>
</dbReference>
<evidence type="ECO:0000256" key="3">
    <source>
        <dbReference type="ARBA" id="ARBA00022448"/>
    </source>
</evidence>
<accession>A0A3B0WFY3</accession>
<dbReference type="GO" id="GO:0046930">
    <property type="term" value="C:pore complex"/>
    <property type="evidence" value="ECO:0007669"/>
    <property type="project" value="UniProtKB-KW"/>
</dbReference>
<evidence type="ECO:0000256" key="6">
    <source>
        <dbReference type="ARBA" id="ARBA00022692"/>
    </source>
</evidence>
<keyword evidence="12" id="KW-0564">Palmitate</keyword>
<keyword evidence="4" id="KW-1134">Transmembrane beta strand</keyword>
<comment type="subcellular location">
    <subcellularLocation>
        <location evidence="1">Cell outer membrane</location>
        <topology evidence="1">Multi-pass membrane protein</topology>
    </subcellularLocation>
</comment>
<dbReference type="Pfam" id="PF22461">
    <property type="entry name" value="SLBB_2"/>
    <property type="match status" value="1"/>
</dbReference>
<evidence type="ECO:0000256" key="1">
    <source>
        <dbReference type="ARBA" id="ARBA00004571"/>
    </source>
</evidence>
<evidence type="ECO:0000256" key="12">
    <source>
        <dbReference type="ARBA" id="ARBA00023139"/>
    </source>
</evidence>
<keyword evidence="9" id="KW-0406">Ion transport</keyword>
<dbReference type="InterPro" id="IPR049712">
    <property type="entry name" value="Poly_export"/>
</dbReference>